<keyword evidence="3" id="KW-0408">Iron</keyword>
<dbReference type="SMART" id="SM00729">
    <property type="entry name" value="Elp3"/>
    <property type="match status" value="1"/>
</dbReference>
<dbReference type="AlphaFoldDB" id="A0A7C5DFB4"/>
<dbReference type="PROSITE" id="PS51918">
    <property type="entry name" value="RADICAL_SAM"/>
    <property type="match status" value="1"/>
</dbReference>
<name>A0A7C5DFB4_UNCW3</name>
<dbReference type="InterPro" id="IPR013785">
    <property type="entry name" value="Aldolase_TIM"/>
</dbReference>
<proteinExistence type="predicted"/>
<accession>A0A7C5DFB4</accession>
<comment type="caution">
    <text evidence="6">The sequence shown here is derived from an EMBL/GenBank/DDBJ whole genome shotgun (WGS) entry which is preliminary data.</text>
</comment>
<evidence type="ECO:0000256" key="2">
    <source>
        <dbReference type="ARBA" id="ARBA00022723"/>
    </source>
</evidence>
<evidence type="ECO:0000313" key="6">
    <source>
        <dbReference type="EMBL" id="HHE05044.1"/>
    </source>
</evidence>
<keyword evidence="1" id="KW-0949">S-adenosyl-L-methionine</keyword>
<dbReference type="PANTHER" id="PTHR43524:SF1">
    <property type="entry name" value="RADICAL SAM SUPERFAMILY PROTEIN"/>
    <property type="match status" value="1"/>
</dbReference>
<evidence type="ECO:0000259" key="5">
    <source>
        <dbReference type="PROSITE" id="PS51918"/>
    </source>
</evidence>
<keyword evidence="2" id="KW-0479">Metal-binding</keyword>
<dbReference type="GO" id="GO:0046872">
    <property type="term" value="F:metal ion binding"/>
    <property type="evidence" value="ECO:0007669"/>
    <property type="project" value="UniProtKB-KW"/>
</dbReference>
<reference evidence="6" key="1">
    <citation type="journal article" date="2020" name="mSystems">
        <title>Genome- and Community-Level Interaction Insights into Carbon Utilization and Element Cycling Functions of Hydrothermarchaeota in Hydrothermal Sediment.</title>
        <authorList>
            <person name="Zhou Z."/>
            <person name="Liu Y."/>
            <person name="Xu W."/>
            <person name="Pan J."/>
            <person name="Luo Z.H."/>
            <person name="Li M."/>
        </authorList>
    </citation>
    <scope>NUCLEOTIDE SEQUENCE [LARGE SCALE GENOMIC DNA]</scope>
    <source>
        <strain evidence="6">HyVt-74</strain>
    </source>
</reference>
<dbReference type="GO" id="GO:0051536">
    <property type="term" value="F:iron-sulfur cluster binding"/>
    <property type="evidence" value="ECO:0007669"/>
    <property type="project" value="UniProtKB-KW"/>
</dbReference>
<dbReference type="SFLD" id="SFLDG01067">
    <property type="entry name" value="SPASM/twitch_domain_containing"/>
    <property type="match status" value="1"/>
</dbReference>
<evidence type="ECO:0000256" key="4">
    <source>
        <dbReference type="ARBA" id="ARBA00023014"/>
    </source>
</evidence>
<dbReference type="Pfam" id="PF13186">
    <property type="entry name" value="SPASM"/>
    <property type="match status" value="1"/>
</dbReference>
<evidence type="ECO:0000256" key="3">
    <source>
        <dbReference type="ARBA" id="ARBA00023004"/>
    </source>
</evidence>
<dbReference type="InterPro" id="IPR058240">
    <property type="entry name" value="rSAM_sf"/>
</dbReference>
<dbReference type="SUPFAM" id="SSF102114">
    <property type="entry name" value="Radical SAM enzymes"/>
    <property type="match status" value="1"/>
</dbReference>
<feature type="domain" description="Radical SAM core" evidence="5">
    <location>
        <begin position="111"/>
        <end position="325"/>
    </location>
</feature>
<organism evidence="6">
    <name type="scientific">candidate division WOR-3 bacterium</name>
    <dbReference type="NCBI Taxonomy" id="2052148"/>
    <lineage>
        <taxon>Bacteria</taxon>
        <taxon>Bacteria division WOR-3</taxon>
    </lineage>
</organism>
<dbReference type="SFLD" id="SFLDS00029">
    <property type="entry name" value="Radical_SAM"/>
    <property type="match status" value="1"/>
</dbReference>
<evidence type="ECO:0000256" key="1">
    <source>
        <dbReference type="ARBA" id="ARBA00022691"/>
    </source>
</evidence>
<dbReference type="PANTHER" id="PTHR43524">
    <property type="entry name" value="RADICAL SAM SUPERFAMILY PROTEIN"/>
    <property type="match status" value="1"/>
</dbReference>
<dbReference type="InterPro" id="IPR006638">
    <property type="entry name" value="Elp3/MiaA/NifB-like_rSAM"/>
</dbReference>
<gene>
    <name evidence="6" type="ORF">ENL19_03160</name>
</gene>
<sequence>MGIASKGKKLIAKVGIELMKINFVMENFLKWGEKEILKQLVIKNERNRPIGAQEEKYYIVRNLMKSFEKKLKENYLAPSVRDWVFNTLVRDVILNWAERYPEAARRRKAEEALPTFITLSPTQKCNLACVGCYAASSNKTFVTLDWDTVDRIMYEKRKYWGSHFTVISGGEPLLYESQGKTIFDLFEKYHDTFFLMYTNGTLIDKDVANKLAELGNVAPAISVEGFEEKTDTRRGKGVFQKILDAMDNLSDAGVIYGISLTATRNNVEEIVSDKFIDFFFEERDAAFAWMFQYMPIGRGPSFDLMITPEQRRQLWFQERHLIKDKGIFFVDFWNGGPISDGCISAGRKGGYLYIDWHGNVMPCVFVPYSVGNIKTDFFDKGKTIDDVLQTPLFMELRKWQENYSYKKPAPEAGNEIVPCPIRDHHLDFHKIVEKTKATPVGITTERAFRDEVYIKDLAEMGRKAAEATNDIWEKEYKKIDAQ</sequence>
<dbReference type="InterPro" id="IPR023885">
    <property type="entry name" value="4Fe4S-binding_SPASM_dom"/>
</dbReference>
<keyword evidence="4" id="KW-0411">Iron-sulfur</keyword>
<protein>
    <submittedName>
        <fullName evidence="6">Radical SAM protein</fullName>
    </submittedName>
</protein>
<dbReference type="Proteomes" id="UP000886110">
    <property type="component" value="Unassembled WGS sequence"/>
</dbReference>
<dbReference type="Gene3D" id="3.20.20.70">
    <property type="entry name" value="Aldolase class I"/>
    <property type="match status" value="1"/>
</dbReference>
<dbReference type="InterPro" id="IPR007197">
    <property type="entry name" value="rSAM"/>
</dbReference>
<dbReference type="GO" id="GO:0003824">
    <property type="term" value="F:catalytic activity"/>
    <property type="evidence" value="ECO:0007669"/>
    <property type="project" value="InterPro"/>
</dbReference>
<dbReference type="Pfam" id="PF04055">
    <property type="entry name" value="Radical_SAM"/>
    <property type="match status" value="1"/>
</dbReference>
<dbReference type="CDD" id="cd01335">
    <property type="entry name" value="Radical_SAM"/>
    <property type="match status" value="1"/>
</dbReference>
<dbReference type="EMBL" id="DRTB01000239">
    <property type="protein sequence ID" value="HHE05044.1"/>
    <property type="molecule type" value="Genomic_DNA"/>
</dbReference>